<dbReference type="InterPro" id="IPR056429">
    <property type="entry name" value="PH_CMIP"/>
</dbReference>
<dbReference type="InterPro" id="IPR032675">
    <property type="entry name" value="LRR_dom_sf"/>
</dbReference>
<evidence type="ECO:0000256" key="1">
    <source>
        <dbReference type="SAM" id="Phobius"/>
    </source>
</evidence>
<protein>
    <recommendedName>
        <fullName evidence="2">C-Maf-inducing protein PH domain-containing protein</fullName>
    </recommendedName>
</protein>
<evidence type="ECO:0000259" key="2">
    <source>
        <dbReference type="Pfam" id="PF23066"/>
    </source>
</evidence>
<feature type="transmembrane region" description="Helical" evidence="1">
    <location>
        <begin position="302"/>
        <end position="326"/>
    </location>
</feature>
<reference evidence="3" key="1">
    <citation type="submission" date="2021-02" db="EMBL/GenBank/DDBJ databases">
        <authorList>
            <person name="Nowell W R."/>
        </authorList>
    </citation>
    <scope>NUCLEOTIDE SEQUENCE</scope>
</reference>
<dbReference type="Proteomes" id="UP000663854">
    <property type="component" value="Unassembled WGS sequence"/>
</dbReference>
<feature type="transmembrane region" description="Helical" evidence="1">
    <location>
        <begin position="12"/>
        <end position="34"/>
    </location>
</feature>
<feature type="domain" description="C-Maf-inducing protein PH" evidence="2">
    <location>
        <begin position="425"/>
        <end position="548"/>
    </location>
</feature>
<accession>A0A813V9T4</accession>
<dbReference type="PANTHER" id="PTHR25480">
    <property type="entry name" value="LEUCINE-RICH REPEAT-CONTAINING PROTEIN 73"/>
    <property type="match status" value="1"/>
</dbReference>
<gene>
    <name evidence="3" type="ORF">PYM288_LOCUS6535</name>
</gene>
<evidence type="ECO:0000313" key="3">
    <source>
        <dbReference type="EMBL" id="CAF0840278.1"/>
    </source>
</evidence>
<keyword evidence="1" id="KW-0812">Transmembrane</keyword>
<organism evidence="3 4">
    <name type="scientific">Rotaria sordida</name>
    <dbReference type="NCBI Taxonomy" id="392033"/>
    <lineage>
        <taxon>Eukaryota</taxon>
        <taxon>Metazoa</taxon>
        <taxon>Spiralia</taxon>
        <taxon>Gnathifera</taxon>
        <taxon>Rotifera</taxon>
        <taxon>Eurotatoria</taxon>
        <taxon>Bdelloidea</taxon>
        <taxon>Philodinida</taxon>
        <taxon>Philodinidae</taxon>
        <taxon>Rotaria</taxon>
    </lineage>
</organism>
<sequence>MEIVINRCRFPMFTSTLFIIITLQLIFIFINPFMTECEGKNDPSLNINENYCPFIEILSFGSDINIKCNNSYLIFNEINNDTLNWKFANQTSICSQNGTQQAYIGQCGISRFGSNYLKARLKSSQYNEYACIYCQVNYKPIAALITVTQSDDGECILYTFNITATGLEHNESFEILWAKRANDETRQSFNYWFSQKCVNSIVNSLKNTGHTIIFRVDDVSIYRVEFIIRRCNGKCRNYDTCHKDELYEDIISNRLQIPDSIEKLSCDSDCLNYIFPETNTESQITSSPTTETSLSAERIIEIIIVVIISGLLLLIVLIIFILCIVYKMKKERHIYSKTSNVNPDESSSTRIYNKMENQLRSSSKSNAISSSSLSSGNHRSRYYSLGHNDNISLTLPSNNCTGASASATTPNTLCMLVNGRRIQQRYKLLTDGVVQVCRVPHAKNIIEKIRFSRFLRRWEDHHINLEHSEITSITNENYMDRSIAYSAIEDISVWSKSKVIDSDCRFCIRIVTNDCIYFFQVNTLHLRDQWFYSIQWKRNKLKFERILRSANRPEVLLKEMMNMIDFAMTTPIEDVEVHHFPLEIISEILQQQEFNLPRFVHENVIVALAPLLEKNYPSPEICDFFSRHCRDSPRSQIVIEMFTPVVQRILKHNTDFGKYPRMRIFVQEYLLALNSQNDGLRVVQDFIKRIHGPTMICPFPRVLSNFVSVCLAAIYNFFDDRKNFRFEDKESCRAYEEEAESQLVCYTKMLQTMSTFDDWRPHLGLLLQSVPFPDEALTHDRFIEIFKNVVKNFVEDTRCEVHQTVLGIREGKEGWFEMFCLGSIACDDDGEMFSLMLSKLISCCCRKKRFLLSINKLLPALMLLALRESQSSLDTLCAMLDLDAVENRDNKLQLISTLQSTPTGLKMYAKVCERQIALRELQQKGGPRKLTLPSRSTDNDLAKLLSSGSFGNLECLSLAFTNVTSACAEHLIKLPALRYLNLWSTQFGDAGLELISEHLNRLQVLNLCETPVTDKGLAHLACMKMLRKLNLNSTHLSPLTFEALKEKLPALQECDIRYTDAW</sequence>
<dbReference type="PANTHER" id="PTHR25480:SF0">
    <property type="entry name" value="C-MAF-INDUCING PROTEIN"/>
    <property type="match status" value="1"/>
</dbReference>
<evidence type="ECO:0000313" key="4">
    <source>
        <dbReference type="Proteomes" id="UP000663854"/>
    </source>
</evidence>
<dbReference type="Pfam" id="PF23066">
    <property type="entry name" value="PH_21"/>
    <property type="match status" value="1"/>
</dbReference>
<dbReference type="EMBL" id="CAJNOH010000073">
    <property type="protein sequence ID" value="CAF0840278.1"/>
    <property type="molecule type" value="Genomic_DNA"/>
</dbReference>
<dbReference type="Gene3D" id="3.80.10.10">
    <property type="entry name" value="Ribonuclease Inhibitor"/>
    <property type="match status" value="1"/>
</dbReference>
<dbReference type="AlphaFoldDB" id="A0A813V9T4"/>
<dbReference type="InterPro" id="IPR052813">
    <property type="entry name" value="CMIP"/>
</dbReference>
<name>A0A813V9T4_9BILA</name>
<comment type="caution">
    <text evidence="3">The sequence shown here is derived from an EMBL/GenBank/DDBJ whole genome shotgun (WGS) entry which is preliminary data.</text>
</comment>
<keyword evidence="1" id="KW-1133">Transmembrane helix</keyword>
<keyword evidence="1" id="KW-0472">Membrane</keyword>
<proteinExistence type="predicted"/>
<dbReference type="SUPFAM" id="SSF52047">
    <property type="entry name" value="RNI-like"/>
    <property type="match status" value="1"/>
</dbReference>
<dbReference type="SUPFAM" id="SSF50729">
    <property type="entry name" value="PH domain-like"/>
    <property type="match status" value="1"/>
</dbReference>